<feature type="domain" description="TIR" evidence="4">
    <location>
        <begin position="10"/>
        <end position="171"/>
    </location>
</feature>
<dbReference type="InterPro" id="IPR002182">
    <property type="entry name" value="NB-ARC"/>
</dbReference>
<evidence type="ECO:0000256" key="2">
    <source>
        <dbReference type="ARBA" id="ARBA00022737"/>
    </source>
</evidence>
<dbReference type="SUPFAM" id="SSF52058">
    <property type="entry name" value="L domain-like"/>
    <property type="match status" value="1"/>
</dbReference>
<accession>A0ABU6WKF1</accession>
<dbReference type="Pfam" id="PF23282">
    <property type="entry name" value="WHD_ROQ1"/>
    <property type="match status" value="1"/>
</dbReference>
<dbReference type="InterPro" id="IPR032675">
    <property type="entry name" value="LRR_dom_sf"/>
</dbReference>
<evidence type="ECO:0000313" key="5">
    <source>
        <dbReference type="EMBL" id="MED6184548.1"/>
    </source>
</evidence>
<dbReference type="PROSITE" id="PS50104">
    <property type="entry name" value="TIR"/>
    <property type="match status" value="1"/>
</dbReference>
<keyword evidence="3" id="KW-0611">Plant defense</keyword>
<evidence type="ECO:0000313" key="6">
    <source>
        <dbReference type="Proteomes" id="UP001341840"/>
    </source>
</evidence>
<evidence type="ECO:0000259" key="4">
    <source>
        <dbReference type="PROSITE" id="PS50104"/>
    </source>
</evidence>
<name>A0ABU6WKF1_9FABA</name>
<comment type="caution">
    <text evidence="5">The sequence shown here is derived from an EMBL/GenBank/DDBJ whole genome shotgun (WGS) entry which is preliminary data.</text>
</comment>
<dbReference type="SUPFAM" id="SSF52200">
    <property type="entry name" value="Toll/Interleukin receptor TIR domain"/>
    <property type="match status" value="1"/>
</dbReference>
<dbReference type="Pfam" id="PF07725">
    <property type="entry name" value="LRR_3"/>
    <property type="match status" value="1"/>
</dbReference>
<dbReference type="InterPro" id="IPR036390">
    <property type="entry name" value="WH_DNA-bd_sf"/>
</dbReference>
<dbReference type="InterPro" id="IPR000157">
    <property type="entry name" value="TIR_dom"/>
</dbReference>
<dbReference type="PRINTS" id="PR00364">
    <property type="entry name" value="DISEASERSIST"/>
</dbReference>
<dbReference type="Pfam" id="PF00931">
    <property type="entry name" value="NB-ARC"/>
    <property type="match status" value="1"/>
</dbReference>
<keyword evidence="1" id="KW-0433">Leucine-rich repeat</keyword>
<dbReference type="PANTHER" id="PTHR11017:SF479">
    <property type="entry name" value="DISEASE RESISTANCE PROTEIN (TIR-NBS-LRR CLASS) FAMILY"/>
    <property type="match status" value="1"/>
</dbReference>
<reference evidence="5 6" key="1">
    <citation type="journal article" date="2023" name="Plants (Basel)">
        <title>Bridging the Gap: Combining Genomics and Transcriptomics Approaches to Understand Stylosanthes scabra, an Orphan Legume from the Brazilian Caatinga.</title>
        <authorList>
            <person name="Ferreira-Neto J.R.C."/>
            <person name="da Silva M.D."/>
            <person name="Binneck E."/>
            <person name="de Melo N.F."/>
            <person name="da Silva R.H."/>
            <person name="de Melo A.L.T.M."/>
            <person name="Pandolfi V."/>
            <person name="Bustamante F.O."/>
            <person name="Brasileiro-Vidal A.C."/>
            <person name="Benko-Iseppon A.M."/>
        </authorList>
    </citation>
    <scope>NUCLEOTIDE SEQUENCE [LARGE SCALE GENOMIC DNA]</scope>
    <source>
        <tissue evidence="5">Leaves</tissue>
    </source>
</reference>
<dbReference type="Proteomes" id="UP001341840">
    <property type="component" value="Unassembled WGS sequence"/>
</dbReference>
<dbReference type="InterPro" id="IPR027417">
    <property type="entry name" value="P-loop_NTPase"/>
</dbReference>
<dbReference type="Gene3D" id="3.40.50.10140">
    <property type="entry name" value="Toll/interleukin-1 receptor homology (TIR) domain"/>
    <property type="match status" value="1"/>
</dbReference>
<protein>
    <recommendedName>
        <fullName evidence="4">TIR domain-containing protein</fullName>
    </recommendedName>
</protein>
<keyword evidence="2" id="KW-0677">Repeat</keyword>
<dbReference type="SUPFAM" id="SSF46785">
    <property type="entry name" value="Winged helix' DNA-binding domain"/>
    <property type="match status" value="1"/>
</dbReference>
<gene>
    <name evidence="5" type="ORF">PIB30_048443</name>
</gene>
<keyword evidence="6" id="KW-1185">Reference proteome</keyword>
<sequence>MAASSSSPRFKYDVFISFGGLDTRVGFLSHLVEALRQKGIDAYVDDRLEKGDEIMAALFTAIEESRIALIIFSEGYASSKWCLKELVKITEYQKEKGQIVIPIFYNVEPSQVRHLKRSYAEAFSKHENNSEDDVDKWRTALNGVANLSGFVSKGSEALLVKEVVKRILKTLDGLQPTDDFLQGLVGIRKPLQDLKSLVHANGSNDVRVIGIWGMGGIGKSTIAKALFLSLRSEYATGYFLYNVRQQTEKGRMPQMKNKLLRILLEDKDLDAGVPNVALARVSRRLCHKKVVVVLDDVDNAEQVRKLVGGHGQRGWLGPGSRIIVTTRDMHVLRKEADDYYEVKSLGYDEALRLLTLHAFHGNDIPDGYNDVVKEIVDYAKGVPLALEVLGSSLYGLSVEEWTSQLEKLRKMPDIGIQKVLRFSYDGLDEHDQKLLLYIVCFFTCQVVLTHGFEDVKMLLEPCGFATAIGLRILQDRSLISTKCSWVAFAVHDLIRQMCQEIVVREKEKPGKRRHLWDPNDIYHVLNNDKGTESIETISLDISEINNLSLTPNTFASMLNLNLLRISAPDEDDDENYDEDIPQPCLKFDNRVHAREDHTIHLPYNLRLLDWKFCPFKSLQPTGLENLVQLRMGCSSLQKLWDGTQNLPNLRKVHSSVFSLPKLVKLNMNFCKRLESLSGTDLEGQYKSWPPGF</sequence>
<dbReference type="Pfam" id="PF01582">
    <property type="entry name" value="TIR"/>
    <property type="match status" value="1"/>
</dbReference>
<dbReference type="Gene3D" id="3.80.10.10">
    <property type="entry name" value="Ribonuclease Inhibitor"/>
    <property type="match status" value="1"/>
</dbReference>
<dbReference type="EMBL" id="JASCZI010181560">
    <property type="protein sequence ID" value="MED6184548.1"/>
    <property type="molecule type" value="Genomic_DNA"/>
</dbReference>
<dbReference type="InterPro" id="IPR044974">
    <property type="entry name" value="Disease_R_plants"/>
</dbReference>
<dbReference type="SUPFAM" id="SSF52540">
    <property type="entry name" value="P-loop containing nucleoside triphosphate hydrolases"/>
    <property type="match status" value="1"/>
</dbReference>
<dbReference type="PANTHER" id="PTHR11017">
    <property type="entry name" value="LEUCINE-RICH REPEAT-CONTAINING PROTEIN"/>
    <property type="match status" value="1"/>
</dbReference>
<dbReference type="SMART" id="SM00255">
    <property type="entry name" value="TIR"/>
    <property type="match status" value="1"/>
</dbReference>
<proteinExistence type="predicted"/>
<dbReference type="InterPro" id="IPR042197">
    <property type="entry name" value="Apaf_helical"/>
</dbReference>
<organism evidence="5 6">
    <name type="scientific">Stylosanthes scabra</name>
    <dbReference type="NCBI Taxonomy" id="79078"/>
    <lineage>
        <taxon>Eukaryota</taxon>
        <taxon>Viridiplantae</taxon>
        <taxon>Streptophyta</taxon>
        <taxon>Embryophyta</taxon>
        <taxon>Tracheophyta</taxon>
        <taxon>Spermatophyta</taxon>
        <taxon>Magnoliopsida</taxon>
        <taxon>eudicotyledons</taxon>
        <taxon>Gunneridae</taxon>
        <taxon>Pentapetalae</taxon>
        <taxon>rosids</taxon>
        <taxon>fabids</taxon>
        <taxon>Fabales</taxon>
        <taxon>Fabaceae</taxon>
        <taxon>Papilionoideae</taxon>
        <taxon>50 kb inversion clade</taxon>
        <taxon>dalbergioids sensu lato</taxon>
        <taxon>Dalbergieae</taxon>
        <taxon>Pterocarpus clade</taxon>
        <taxon>Stylosanthes</taxon>
    </lineage>
</organism>
<dbReference type="InterPro" id="IPR058192">
    <property type="entry name" value="WHD_ROQ1-like"/>
</dbReference>
<dbReference type="Gene3D" id="1.10.8.430">
    <property type="entry name" value="Helical domain of apoptotic protease-activating factors"/>
    <property type="match status" value="1"/>
</dbReference>
<dbReference type="InterPro" id="IPR011713">
    <property type="entry name" value="Leu-rich_rpt_3"/>
</dbReference>
<evidence type="ECO:0000256" key="3">
    <source>
        <dbReference type="ARBA" id="ARBA00022821"/>
    </source>
</evidence>
<evidence type="ECO:0000256" key="1">
    <source>
        <dbReference type="ARBA" id="ARBA00022614"/>
    </source>
</evidence>
<dbReference type="InterPro" id="IPR035897">
    <property type="entry name" value="Toll_tir_struct_dom_sf"/>
</dbReference>
<dbReference type="Gene3D" id="3.40.50.300">
    <property type="entry name" value="P-loop containing nucleotide triphosphate hydrolases"/>
    <property type="match status" value="1"/>
</dbReference>